<dbReference type="SUPFAM" id="SSF56300">
    <property type="entry name" value="Metallo-dependent phosphatases"/>
    <property type="match status" value="1"/>
</dbReference>
<dbReference type="AlphaFoldDB" id="A0A7W7GPR6"/>
<name>A0A7W7GPR6_9MICC</name>
<keyword evidence="3" id="KW-1185">Reference proteome</keyword>
<proteinExistence type="predicted"/>
<protein>
    <recommendedName>
        <fullName evidence="4">Calcineurin-like phosphoesterase domain-containing protein</fullName>
    </recommendedName>
</protein>
<gene>
    <name evidence="2" type="ORF">HDA30_001581</name>
</gene>
<organism evidence="2 3">
    <name type="scientific">Micrococcus cohnii</name>
    <dbReference type="NCBI Taxonomy" id="993416"/>
    <lineage>
        <taxon>Bacteria</taxon>
        <taxon>Bacillati</taxon>
        <taxon>Actinomycetota</taxon>
        <taxon>Actinomycetes</taxon>
        <taxon>Micrococcales</taxon>
        <taxon>Micrococcaceae</taxon>
        <taxon>Micrococcus</taxon>
    </lineage>
</organism>
<dbReference type="Proteomes" id="UP000540191">
    <property type="component" value="Unassembled WGS sequence"/>
</dbReference>
<accession>A0A7W7GPR6</accession>
<comment type="caution">
    <text evidence="2">The sequence shown here is derived from an EMBL/GenBank/DDBJ whole genome shotgun (WGS) entry which is preliminary data.</text>
</comment>
<evidence type="ECO:0000313" key="3">
    <source>
        <dbReference type="Proteomes" id="UP000540191"/>
    </source>
</evidence>
<dbReference type="RefSeq" id="WP_246418726.1">
    <property type="nucleotide sequence ID" value="NZ_JACHNA010000001.1"/>
</dbReference>
<evidence type="ECO:0000256" key="1">
    <source>
        <dbReference type="SAM" id="SignalP"/>
    </source>
</evidence>
<reference evidence="2 3" key="1">
    <citation type="submission" date="2020-08" db="EMBL/GenBank/DDBJ databases">
        <title>Sequencing the genomes of 1000 actinobacteria strains.</title>
        <authorList>
            <person name="Klenk H.-P."/>
        </authorList>
    </citation>
    <scope>NUCLEOTIDE SEQUENCE [LARGE SCALE GENOMIC DNA]</scope>
    <source>
        <strain evidence="2 3">DSM 23974</strain>
    </source>
</reference>
<dbReference type="InterPro" id="IPR029052">
    <property type="entry name" value="Metallo-depent_PP-like"/>
</dbReference>
<dbReference type="Gene3D" id="3.60.21.10">
    <property type="match status" value="1"/>
</dbReference>
<dbReference type="EMBL" id="JACHNA010000001">
    <property type="protein sequence ID" value="MBB4736073.1"/>
    <property type="molecule type" value="Genomic_DNA"/>
</dbReference>
<evidence type="ECO:0008006" key="4">
    <source>
        <dbReference type="Google" id="ProtNLM"/>
    </source>
</evidence>
<evidence type="ECO:0000313" key="2">
    <source>
        <dbReference type="EMBL" id="MBB4736073.1"/>
    </source>
</evidence>
<feature type="signal peptide" evidence="1">
    <location>
        <begin position="1"/>
        <end position="26"/>
    </location>
</feature>
<feature type="chain" id="PRO_5039585628" description="Calcineurin-like phosphoesterase domain-containing protein" evidence="1">
    <location>
        <begin position="27"/>
        <end position="361"/>
    </location>
</feature>
<sequence length="361" mass="39618">MRTRRPLTLLAAAVLATSAAAPSATGAGAPSAHSPVGQERGPASSFEFGVIGDVPYGEAQVAQFPAMMDELSAQNDLEFLAHVGDVKSGSSECSDEYFAFIHDEFTDLEVPLVFTPGDNDWTDCHRQKAGQYDPLERLAALREMFFADPDHTLGEPMRVDSQDEIGLPENARFRTQRVEFGTINVQGSQNSTAPWEGRGQTEPTEEQLAEVAHRDEANATLLREMFDDARRTNARGVVIFTQADMFLPDHVVGGVVDAPEDVAVFQQTVQTIAEQSRRFDGEVYLINGDSHEYNADEPLAAGSPWVEAYGVEPVENLRRVTVEGDADSNEWTRFSVAPMNAGKGRHADQDLLSWERVPYKG</sequence>
<keyword evidence="1" id="KW-0732">Signal</keyword>